<reference evidence="1" key="1">
    <citation type="submission" date="2020-03" db="EMBL/GenBank/DDBJ databases">
        <title>The deep terrestrial virosphere.</title>
        <authorList>
            <person name="Holmfeldt K."/>
            <person name="Nilsson E."/>
            <person name="Simone D."/>
            <person name="Lopez-Fernandez M."/>
            <person name="Wu X."/>
            <person name="de Brujin I."/>
            <person name="Lundin D."/>
            <person name="Andersson A."/>
            <person name="Bertilsson S."/>
            <person name="Dopson M."/>
        </authorList>
    </citation>
    <scope>NUCLEOTIDE SEQUENCE</scope>
    <source>
        <strain evidence="1">MM415B05264</strain>
    </source>
</reference>
<protein>
    <submittedName>
        <fullName evidence="1">Uncharacterized protein</fullName>
    </submittedName>
</protein>
<proteinExistence type="predicted"/>
<organism evidence="1">
    <name type="scientific">viral metagenome</name>
    <dbReference type="NCBI Taxonomy" id="1070528"/>
    <lineage>
        <taxon>unclassified sequences</taxon>
        <taxon>metagenomes</taxon>
        <taxon>organismal metagenomes</taxon>
    </lineage>
</organism>
<sequence length="77" mass="8761">MRWMQDKTGDKFYLCTKEEFDKQFIVGCLCAYSSDGKPDSIVKIKIVGEVPDLKHCVLVKPKKGGKTRVKVPKSQQK</sequence>
<dbReference type="EMBL" id="MT143331">
    <property type="protein sequence ID" value="QJA95638.1"/>
    <property type="molecule type" value="Genomic_DNA"/>
</dbReference>
<evidence type="ECO:0000313" key="1">
    <source>
        <dbReference type="EMBL" id="QJA95638.1"/>
    </source>
</evidence>
<accession>A0A6M3LSD3</accession>
<gene>
    <name evidence="1" type="ORF">MM415B05264_0003</name>
</gene>
<dbReference type="AlphaFoldDB" id="A0A6M3LSD3"/>
<name>A0A6M3LSD3_9ZZZZ</name>